<proteinExistence type="predicted"/>
<dbReference type="AlphaFoldDB" id="A0A6J6ES50"/>
<evidence type="ECO:0000313" key="3">
    <source>
        <dbReference type="EMBL" id="CAB4640115.1"/>
    </source>
</evidence>
<evidence type="ECO:0000313" key="2">
    <source>
        <dbReference type="EMBL" id="CAB4579332.1"/>
    </source>
</evidence>
<name>A0A6J6ES50_9ZZZZ</name>
<dbReference type="InterPro" id="IPR020471">
    <property type="entry name" value="AKR"/>
</dbReference>
<dbReference type="InterPro" id="IPR023210">
    <property type="entry name" value="NADP_OxRdtase_dom"/>
</dbReference>
<dbReference type="GO" id="GO:0005829">
    <property type="term" value="C:cytosol"/>
    <property type="evidence" value="ECO:0007669"/>
    <property type="project" value="TreeGrafter"/>
</dbReference>
<dbReference type="EMBL" id="CAEZVY010000041">
    <property type="protein sequence ID" value="CAB4640115.1"/>
    <property type="molecule type" value="Genomic_DNA"/>
</dbReference>
<dbReference type="GO" id="GO:0016491">
    <property type="term" value="F:oxidoreductase activity"/>
    <property type="evidence" value="ECO:0007669"/>
    <property type="project" value="InterPro"/>
</dbReference>
<dbReference type="PANTHER" id="PTHR42686">
    <property type="entry name" value="GH17980P-RELATED"/>
    <property type="match status" value="1"/>
</dbReference>
<dbReference type="InterPro" id="IPR036812">
    <property type="entry name" value="NAD(P)_OxRdtase_dom_sf"/>
</dbReference>
<dbReference type="PANTHER" id="PTHR42686:SF1">
    <property type="entry name" value="GH17980P-RELATED"/>
    <property type="match status" value="1"/>
</dbReference>
<evidence type="ECO:0000259" key="1">
    <source>
        <dbReference type="Pfam" id="PF00248"/>
    </source>
</evidence>
<dbReference type="Pfam" id="PF00248">
    <property type="entry name" value="Aldo_ket_red"/>
    <property type="match status" value="1"/>
</dbReference>
<dbReference type="Gene3D" id="3.20.20.100">
    <property type="entry name" value="NADP-dependent oxidoreductase domain"/>
    <property type="match status" value="1"/>
</dbReference>
<dbReference type="CDD" id="cd19152">
    <property type="entry name" value="AKR_AKR15A"/>
    <property type="match status" value="1"/>
</dbReference>
<dbReference type="EMBL" id="CAEZTM010000076">
    <property type="protein sequence ID" value="CAB4579332.1"/>
    <property type="molecule type" value="Genomic_DNA"/>
</dbReference>
<dbReference type="SUPFAM" id="SSF51430">
    <property type="entry name" value="NAD(P)-linked oxidoreductase"/>
    <property type="match status" value="1"/>
</dbReference>
<reference evidence="2" key="1">
    <citation type="submission" date="2020-05" db="EMBL/GenBank/DDBJ databases">
        <authorList>
            <person name="Chiriac C."/>
            <person name="Salcher M."/>
            <person name="Ghai R."/>
            <person name="Kavagutti S V."/>
        </authorList>
    </citation>
    <scope>NUCLEOTIDE SEQUENCE</scope>
</reference>
<feature type="domain" description="NADP-dependent oxidoreductase" evidence="1">
    <location>
        <begin position="19"/>
        <end position="315"/>
    </location>
</feature>
<gene>
    <name evidence="2" type="ORF">UFOPK1684_01278</name>
    <name evidence="3" type="ORF">UFOPK2158_00513</name>
</gene>
<sequence length="325" mass="34976">MVQHSEQVSFGRGGLTVSRLGVGTAPLGGLFSSVADADVDELIDRALEKGLSYFDTAPFYGSGSSERRIGKGLRKVPRSTFRISTKVGRVLIPGASTEPNEYVDLDPFTPVFDYSASGIRRSFESSLERLGLDSVDVLYIHDPDDHLDQAISEAYPELDKMRQEGLVASIGVGTNIAEIGTRFVRETDIDVALVAGRYTVLDQIGLAEFLPEAHRRNVSVLGAGVFNSGVLVNPVPGATYNYAPASEEILQKTRAIHDAIAPFGVSAATVGLQFPLRHPAVKAVLTGVRTARELDSNIRDFDAVVPAALWETLEAKGLIEPLDIP</sequence>
<organism evidence="2">
    <name type="scientific">freshwater metagenome</name>
    <dbReference type="NCBI Taxonomy" id="449393"/>
    <lineage>
        <taxon>unclassified sequences</taxon>
        <taxon>metagenomes</taxon>
        <taxon>ecological metagenomes</taxon>
    </lineage>
</organism>
<protein>
    <submittedName>
        <fullName evidence="2">Unannotated protein</fullName>
    </submittedName>
</protein>
<accession>A0A6J6ES50</accession>